<evidence type="ECO:0000313" key="4">
    <source>
        <dbReference type="Proteomes" id="UP000619838"/>
    </source>
</evidence>
<feature type="binding site" evidence="2">
    <location>
        <position position="229"/>
    </location>
    <ligand>
        <name>Mg(2+)</name>
        <dbReference type="ChEBI" id="CHEBI:18420"/>
    </ligand>
</feature>
<dbReference type="NCBIfam" id="NF011405">
    <property type="entry name" value="PRK14830.1"/>
    <property type="match status" value="1"/>
</dbReference>
<dbReference type="EMBL" id="JADGII010000008">
    <property type="protein sequence ID" value="MBF0636825.1"/>
    <property type="molecule type" value="Genomic_DNA"/>
</dbReference>
<dbReference type="CDD" id="cd00475">
    <property type="entry name" value="Cis_IPPS"/>
    <property type="match status" value="1"/>
</dbReference>
<feature type="binding site" evidence="2">
    <location>
        <position position="42"/>
    </location>
    <ligand>
        <name>Mg(2+)</name>
        <dbReference type="ChEBI" id="CHEBI:18420"/>
    </ligand>
</feature>
<keyword evidence="1 2" id="KW-0808">Transferase</keyword>
<sequence length="274" mass="31425">MDFSASFPPNWFKSQSHPDDIALQEKIKRSCTMPGHIAIIMDGNGRWARENDKSRIEGHMTGVDSVRDIVEACAQLDIAYLTLFTFSTENWKRPEKEVSALMQLLIKVLQKEAKKLHENNIRLNVIGNRARLPEKVQQTLLDTIDLTKENTGLCVNVALSYSGKWDIVQACRAIAEKVADGALSPDDITETTIDSCLSTCGIPDPELLIRTSGELRISNFLLWQSAYSEIFFTKTYWPEFRRHNLYEAIQDFSRRERRFGLTSEQLKKKQLRQQ</sequence>
<feature type="active site" evidence="2">
    <location>
        <position position="42"/>
    </location>
</feature>
<dbReference type="GO" id="GO:0016740">
    <property type="term" value="F:transferase activity"/>
    <property type="evidence" value="ECO:0007669"/>
    <property type="project" value="UniProtKB-KW"/>
</dbReference>
<feature type="active site" description="Proton acceptor" evidence="2">
    <location>
        <position position="90"/>
    </location>
</feature>
<keyword evidence="2" id="KW-0479">Metal-binding</keyword>
<comment type="function">
    <text evidence="2">Catalyzes the condensation of isopentenyl diphosphate (IPP) with allylic pyrophosphates generating different type of terpenoids.</text>
</comment>
<evidence type="ECO:0000256" key="1">
    <source>
        <dbReference type="ARBA" id="ARBA00022679"/>
    </source>
</evidence>
<dbReference type="Gene3D" id="3.40.1180.10">
    <property type="entry name" value="Decaprenyl diphosphate synthase-like"/>
    <property type="match status" value="1"/>
</dbReference>
<feature type="binding site" evidence="2">
    <location>
        <position position="59"/>
    </location>
    <ligand>
        <name>substrate</name>
    </ligand>
</feature>
<dbReference type="NCBIfam" id="TIGR00055">
    <property type="entry name" value="uppS"/>
    <property type="match status" value="1"/>
</dbReference>
<comment type="caution">
    <text evidence="3">The sequence shown here is derived from an EMBL/GenBank/DDBJ whole genome shotgun (WGS) entry which is preliminary data.</text>
</comment>
<reference evidence="3 4" key="1">
    <citation type="journal article" date="2020" name="Microorganisms">
        <title>Simultaneous Genome Sequencing of Prosthecochloris ethylica and Desulfuromonas acetoxidans within a Syntrophic Mixture Reveals Unique Pili and Protein Interactions.</title>
        <authorList>
            <person name="Kyndt J.A."/>
            <person name="Van Beeumen J.J."/>
            <person name="Meyer T.E."/>
        </authorList>
    </citation>
    <scope>NUCLEOTIDE SEQUENCE [LARGE SCALE GENOMIC DNA]</scope>
    <source>
        <strain evidence="3 4">N3</strain>
    </source>
</reference>
<dbReference type="InterPro" id="IPR001441">
    <property type="entry name" value="UPP_synth-like"/>
</dbReference>
<feature type="binding site" evidence="2">
    <location>
        <position position="47"/>
    </location>
    <ligand>
        <name>substrate</name>
    </ligand>
</feature>
<dbReference type="RefSeq" id="WP_175187485.1">
    <property type="nucleotide sequence ID" value="NZ_JABVZQ010000009.1"/>
</dbReference>
<feature type="binding site" evidence="2">
    <location>
        <position position="210"/>
    </location>
    <ligand>
        <name>substrate</name>
    </ligand>
</feature>
<evidence type="ECO:0000313" key="3">
    <source>
        <dbReference type="EMBL" id="MBF0636825.1"/>
    </source>
</evidence>
<dbReference type="InterPro" id="IPR018520">
    <property type="entry name" value="UPP_synth-like_CS"/>
</dbReference>
<organism evidence="3 4">
    <name type="scientific">Prosthecochloris ethylica</name>
    <dbReference type="NCBI Taxonomy" id="2743976"/>
    <lineage>
        <taxon>Bacteria</taxon>
        <taxon>Pseudomonadati</taxon>
        <taxon>Chlorobiota</taxon>
        <taxon>Chlorobiia</taxon>
        <taxon>Chlorobiales</taxon>
        <taxon>Chlorobiaceae</taxon>
        <taxon>Prosthecochloris</taxon>
    </lineage>
</organism>
<feature type="binding site" evidence="2">
    <location>
        <begin position="43"/>
        <end position="46"/>
    </location>
    <ligand>
        <name>substrate</name>
    </ligand>
</feature>
<dbReference type="InterPro" id="IPR036424">
    <property type="entry name" value="UPP_synth-like_sf"/>
</dbReference>
<accession>A0ABR9XRZ6</accession>
<dbReference type="EC" id="2.5.1.-" evidence="2"/>
<gene>
    <name evidence="3" type="ORF">INT08_06505</name>
</gene>
<dbReference type="PROSITE" id="PS01066">
    <property type="entry name" value="UPP_SYNTHASE"/>
    <property type="match status" value="1"/>
</dbReference>
<evidence type="ECO:0000256" key="2">
    <source>
        <dbReference type="HAMAP-Rule" id="MF_01139"/>
    </source>
</evidence>
<dbReference type="HAMAP" id="MF_01139">
    <property type="entry name" value="ISPT"/>
    <property type="match status" value="1"/>
</dbReference>
<comment type="cofactor">
    <cofactor evidence="2">
        <name>Mg(2+)</name>
        <dbReference type="ChEBI" id="CHEBI:18420"/>
    </cofactor>
    <text evidence="2">Binds 2 magnesium ions per subunit.</text>
</comment>
<dbReference type="PANTHER" id="PTHR10291">
    <property type="entry name" value="DEHYDRODOLICHYL DIPHOSPHATE SYNTHASE FAMILY MEMBER"/>
    <property type="match status" value="1"/>
</dbReference>
<feature type="binding site" evidence="2">
    <location>
        <position position="55"/>
    </location>
    <ligand>
        <name>substrate</name>
    </ligand>
</feature>
<dbReference type="Pfam" id="PF01255">
    <property type="entry name" value="Prenyltransf"/>
    <property type="match status" value="1"/>
</dbReference>
<feature type="binding site" evidence="2">
    <location>
        <position position="93"/>
    </location>
    <ligand>
        <name>substrate</name>
    </ligand>
</feature>
<name>A0ABR9XRZ6_9CHLB</name>
<feature type="binding site" evidence="2">
    <location>
        <position position="91"/>
    </location>
    <ligand>
        <name>substrate</name>
    </ligand>
</feature>
<comment type="subunit">
    <text evidence="2">Homodimer.</text>
</comment>
<dbReference type="PANTHER" id="PTHR10291:SF0">
    <property type="entry name" value="DEHYDRODOLICHYL DIPHOSPHATE SYNTHASE 2"/>
    <property type="match status" value="1"/>
</dbReference>
<keyword evidence="4" id="KW-1185">Reference proteome</keyword>
<dbReference type="SUPFAM" id="SSF64005">
    <property type="entry name" value="Undecaprenyl diphosphate synthase"/>
    <property type="match status" value="1"/>
</dbReference>
<comment type="similarity">
    <text evidence="2">Belongs to the UPP synthase family.</text>
</comment>
<feature type="binding site" evidence="2">
    <location>
        <begin position="87"/>
        <end position="89"/>
    </location>
    <ligand>
        <name>substrate</name>
    </ligand>
</feature>
<protein>
    <recommendedName>
        <fullName evidence="2">Isoprenyl transferase</fullName>
        <ecNumber evidence="2">2.5.1.-</ecNumber>
    </recommendedName>
</protein>
<proteinExistence type="inferred from homology"/>
<feature type="binding site" evidence="2">
    <location>
        <begin position="216"/>
        <end position="218"/>
    </location>
    <ligand>
        <name>substrate</name>
    </ligand>
</feature>
<keyword evidence="2" id="KW-0460">Magnesium</keyword>
<dbReference type="Proteomes" id="UP000619838">
    <property type="component" value="Unassembled WGS sequence"/>
</dbReference>